<dbReference type="AlphaFoldDB" id="A0A414CJD1"/>
<comment type="caution">
    <text evidence="4">The sequence shown here is derived from an EMBL/GenBank/DDBJ whole genome shotgun (WGS) entry which is preliminary data.</text>
</comment>
<feature type="region of interest" description="Disordered" evidence="2">
    <location>
        <begin position="119"/>
        <end position="191"/>
    </location>
</feature>
<sequence>MRKEIDPELYNYNKFPGPVFRQVGDQILSENLSFELLKNEKEAFDATVFGQRFSEILTKFDYIVGDWSNEQLRLRGFYKEERDVATMDKLSRLDDYLLEYCSYGCAYFVLENKEPHRASFDKKSPVKKAQSEEREPKKRSRNRKQKDRFQKRERDKGQPAKNSKKTRPSAETKKTTKTDNKRHFVIRQKEE</sequence>
<protein>
    <submittedName>
        <fullName evidence="4">DUF1027 domain-containing protein</fullName>
    </submittedName>
</protein>
<dbReference type="Pfam" id="PF06265">
    <property type="entry name" value="YutD-like"/>
    <property type="match status" value="1"/>
</dbReference>
<dbReference type="PIRSF" id="PIRSF012565">
    <property type="entry name" value="DUF1027"/>
    <property type="match status" value="1"/>
</dbReference>
<feature type="compositionally biased region" description="Basic residues" evidence="2">
    <location>
        <begin position="137"/>
        <end position="146"/>
    </location>
</feature>
<dbReference type="Gene3D" id="3.50.4.20">
    <property type="match status" value="1"/>
</dbReference>
<feature type="compositionally biased region" description="Basic and acidic residues" evidence="2">
    <location>
        <begin position="119"/>
        <end position="136"/>
    </location>
</feature>
<dbReference type="EMBL" id="QSIO01000002">
    <property type="protein sequence ID" value="RHC95037.1"/>
    <property type="molecule type" value="Genomic_DNA"/>
</dbReference>
<keyword evidence="1" id="KW-1015">Disulfide bond</keyword>
<dbReference type="Proteomes" id="UP000285773">
    <property type="component" value="Unassembled WGS sequence"/>
</dbReference>
<feature type="compositionally biased region" description="Basic and acidic residues" evidence="2">
    <location>
        <begin position="147"/>
        <end position="158"/>
    </location>
</feature>
<reference evidence="3" key="2">
    <citation type="submission" date="2021-02" db="EMBL/GenBank/DDBJ databases">
        <title>Infant gut strain persistence is associated with maternal origin, phylogeny, and functional potential including surface adhesion and iron acquisition.</title>
        <authorList>
            <person name="Lou Y.C."/>
        </authorList>
    </citation>
    <scope>NUCLEOTIDE SEQUENCE</scope>
    <source>
        <strain evidence="3">L3_060_000G1_dasL3_060_000G1_metabat.metabat.86_ sub</strain>
    </source>
</reference>
<evidence type="ECO:0000256" key="1">
    <source>
        <dbReference type="PIRSR" id="PIRSR012565-1"/>
    </source>
</evidence>
<organism evidence="4 5">
    <name type="scientific">Streptococcus parasanguinis</name>
    <dbReference type="NCBI Taxonomy" id="1318"/>
    <lineage>
        <taxon>Bacteria</taxon>
        <taxon>Bacillati</taxon>
        <taxon>Bacillota</taxon>
        <taxon>Bacilli</taxon>
        <taxon>Lactobacillales</taxon>
        <taxon>Streptococcaceae</taxon>
        <taxon>Streptococcus</taxon>
    </lineage>
</organism>
<feature type="compositionally biased region" description="Basic and acidic residues" evidence="2">
    <location>
        <begin position="168"/>
        <end position="191"/>
    </location>
</feature>
<evidence type="ECO:0000313" key="5">
    <source>
        <dbReference type="Proteomes" id="UP000285773"/>
    </source>
</evidence>
<evidence type="ECO:0000256" key="2">
    <source>
        <dbReference type="SAM" id="MobiDB-lite"/>
    </source>
</evidence>
<dbReference type="InterPro" id="IPR009370">
    <property type="entry name" value="YutD-like"/>
</dbReference>
<dbReference type="RefSeq" id="WP_049483935.1">
    <property type="nucleotide sequence ID" value="NZ_JACLQP010000015.1"/>
</dbReference>
<proteinExistence type="predicted"/>
<feature type="disulfide bond" evidence="1">
    <location>
        <begin position="101"/>
        <end position="105"/>
    </location>
</feature>
<dbReference type="Proteomes" id="UP000761167">
    <property type="component" value="Unassembled WGS sequence"/>
</dbReference>
<accession>A0A414CJD1</accession>
<reference evidence="4 5" key="1">
    <citation type="submission" date="2018-08" db="EMBL/GenBank/DDBJ databases">
        <title>A genome reference for cultivated species of the human gut microbiota.</title>
        <authorList>
            <person name="Zou Y."/>
            <person name="Xue W."/>
            <person name="Luo G."/>
        </authorList>
    </citation>
    <scope>NUCLEOTIDE SEQUENCE [LARGE SCALE GENOMIC DNA]</scope>
    <source>
        <strain evidence="4 5">AM33-3BH</strain>
    </source>
</reference>
<dbReference type="InterPro" id="IPR038141">
    <property type="entry name" value="YutD-like_sf"/>
</dbReference>
<dbReference type="EMBL" id="JAGZZN010000046">
    <property type="protein sequence ID" value="MBS6537243.1"/>
    <property type="molecule type" value="Genomic_DNA"/>
</dbReference>
<evidence type="ECO:0000313" key="3">
    <source>
        <dbReference type="EMBL" id="MBS6537243.1"/>
    </source>
</evidence>
<name>A0A414CJD1_STRPA</name>
<gene>
    <name evidence="4" type="ORF">DW820_06800</name>
    <name evidence="3" type="ORF">KH363_06775</name>
</gene>
<evidence type="ECO:0000313" key="4">
    <source>
        <dbReference type="EMBL" id="RHC95037.1"/>
    </source>
</evidence>